<accession>A0A2P2K2C2</accession>
<dbReference type="EMBL" id="GGEC01019374">
    <property type="protein sequence ID" value="MBW99857.1"/>
    <property type="molecule type" value="Transcribed_RNA"/>
</dbReference>
<organism evidence="1">
    <name type="scientific">Rhizophora mucronata</name>
    <name type="common">Asiatic mangrove</name>
    <dbReference type="NCBI Taxonomy" id="61149"/>
    <lineage>
        <taxon>Eukaryota</taxon>
        <taxon>Viridiplantae</taxon>
        <taxon>Streptophyta</taxon>
        <taxon>Embryophyta</taxon>
        <taxon>Tracheophyta</taxon>
        <taxon>Spermatophyta</taxon>
        <taxon>Magnoliopsida</taxon>
        <taxon>eudicotyledons</taxon>
        <taxon>Gunneridae</taxon>
        <taxon>Pentapetalae</taxon>
        <taxon>rosids</taxon>
        <taxon>fabids</taxon>
        <taxon>Malpighiales</taxon>
        <taxon>Rhizophoraceae</taxon>
        <taxon>Rhizophora</taxon>
    </lineage>
</organism>
<name>A0A2P2K2C2_RHIMU</name>
<evidence type="ECO:0000313" key="1">
    <source>
        <dbReference type="EMBL" id="MBW99857.1"/>
    </source>
</evidence>
<reference evidence="1" key="1">
    <citation type="submission" date="2018-02" db="EMBL/GenBank/DDBJ databases">
        <title>Rhizophora mucronata_Transcriptome.</title>
        <authorList>
            <person name="Meera S.P."/>
            <person name="Sreeshan A."/>
            <person name="Augustine A."/>
        </authorList>
    </citation>
    <scope>NUCLEOTIDE SEQUENCE</scope>
    <source>
        <tissue evidence="1">Leaf</tissue>
    </source>
</reference>
<sequence>MAAPDLCILCN</sequence>
<proteinExistence type="predicted"/>
<protein>
    <submittedName>
        <fullName evidence="1">Uncharacterized protein</fullName>
    </submittedName>
</protein>